<evidence type="ECO:0000313" key="2">
    <source>
        <dbReference type="EMBL" id="OTP80396.1"/>
    </source>
</evidence>
<name>A0A242N9T6_CABSO</name>
<protein>
    <submittedName>
        <fullName evidence="2">Hydrolase, alpha/beta hydrolase fold family</fullName>
    </submittedName>
</protein>
<dbReference type="InterPro" id="IPR050266">
    <property type="entry name" value="AB_hydrolase_sf"/>
</dbReference>
<dbReference type="PANTHER" id="PTHR43798:SF29">
    <property type="entry name" value="AB HYDROLASE-1 DOMAIN-CONTAINING PROTEIN"/>
    <property type="match status" value="1"/>
</dbReference>
<dbReference type="InterPro" id="IPR029058">
    <property type="entry name" value="AB_hydrolase_fold"/>
</dbReference>
<dbReference type="RefSeq" id="WP_179196302.1">
    <property type="nucleotide sequence ID" value="NZ_NBTY01000006.1"/>
</dbReference>
<dbReference type="GO" id="GO:0016787">
    <property type="term" value="F:hydrolase activity"/>
    <property type="evidence" value="ECO:0007669"/>
    <property type="project" value="UniProtKB-KW"/>
</dbReference>
<dbReference type="PANTHER" id="PTHR43798">
    <property type="entry name" value="MONOACYLGLYCEROL LIPASE"/>
    <property type="match status" value="1"/>
</dbReference>
<sequence length="235" mass="25747">MAAIPLVLLPGTLCDARVWRAQVDALSVQRPVVVCELGSERTMEAEVASYLAILPPRFVLGGFSLGGIVALELYRQAPDRVAGLILVSANARPDPESSREKRRKLVERVDAGELESVLDESLLPDYFSPECGHRGELTALIRVMAHSSAANFANQSRYASDRPDSRPMLKSITVPVLLICGDSDVLTPRDRQDEMAQELAQASTVFIARCGHFATLESSDACNQAMQQWLLRMIP</sequence>
<gene>
    <name evidence="2" type="ORF">PAMC26510_02025</name>
</gene>
<organism evidence="2 3">
    <name type="scientific">Caballeronia sordidicola</name>
    <name type="common">Burkholderia sordidicola</name>
    <dbReference type="NCBI Taxonomy" id="196367"/>
    <lineage>
        <taxon>Bacteria</taxon>
        <taxon>Pseudomonadati</taxon>
        <taxon>Pseudomonadota</taxon>
        <taxon>Betaproteobacteria</taxon>
        <taxon>Burkholderiales</taxon>
        <taxon>Burkholderiaceae</taxon>
        <taxon>Caballeronia</taxon>
    </lineage>
</organism>
<keyword evidence="2" id="KW-0378">Hydrolase</keyword>
<comment type="caution">
    <text evidence="2">The sequence shown here is derived from an EMBL/GenBank/DDBJ whole genome shotgun (WGS) entry which is preliminary data.</text>
</comment>
<dbReference type="Proteomes" id="UP000194546">
    <property type="component" value="Unassembled WGS sequence"/>
</dbReference>
<reference evidence="2 3" key="1">
    <citation type="submission" date="2017-03" db="EMBL/GenBank/DDBJ databases">
        <title>Genome analysis of strain PAMC 26510.</title>
        <authorList>
            <person name="Oh H.-M."/>
            <person name="Yang J.-A."/>
        </authorList>
    </citation>
    <scope>NUCLEOTIDE SEQUENCE [LARGE SCALE GENOMIC DNA]</scope>
    <source>
        <strain evidence="2 3">PAMC 26510</strain>
    </source>
</reference>
<accession>A0A242N9T6</accession>
<dbReference type="AlphaFoldDB" id="A0A242N9T6"/>
<dbReference type="Gene3D" id="3.40.50.1820">
    <property type="entry name" value="alpha/beta hydrolase"/>
    <property type="match status" value="1"/>
</dbReference>
<feature type="domain" description="AB hydrolase-1" evidence="1">
    <location>
        <begin position="6"/>
        <end position="224"/>
    </location>
</feature>
<proteinExistence type="predicted"/>
<dbReference type="SUPFAM" id="SSF53474">
    <property type="entry name" value="alpha/beta-Hydrolases"/>
    <property type="match status" value="1"/>
</dbReference>
<dbReference type="EMBL" id="NBTY01000006">
    <property type="protein sequence ID" value="OTP80396.1"/>
    <property type="molecule type" value="Genomic_DNA"/>
</dbReference>
<evidence type="ECO:0000313" key="3">
    <source>
        <dbReference type="Proteomes" id="UP000194546"/>
    </source>
</evidence>
<evidence type="ECO:0000259" key="1">
    <source>
        <dbReference type="Pfam" id="PF12697"/>
    </source>
</evidence>
<dbReference type="InterPro" id="IPR000073">
    <property type="entry name" value="AB_hydrolase_1"/>
</dbReference>
<dbReference type="Pfam" id="PF12697">
    <property type="entry name" value="Abhydrolase_6"/>
    <property type="match status" value="1"/>
</dbReference>